<feature type="compositionally biased region" description="Pro residues" evidence="1">
    <location>
        <begin position="37"/>
        <end position="67"/>
    </location>
</feature>
<name>A0A918NL15_9ACTN</name>
<sequence>MAVGAIAAVVLVATSGNGPVEQRPSAGSARTADRAPAPSPTPPDQVPTAPSGPPADPYATQSPPPSPAGDDVPYYLLRAGDCFDTSEDEPGRATRRPCSAPHDAEVVEVTELEGARSTDAAIAKAASALCEGLLERKAARQPAGTVRGTLVQYPDSAGFEAGIDAVACSLAADIGDGGRTLTRPLE</sequence>
<evidence type="ECO:0000256" key="1">
    <source>
        <dbReference type="SAM" id="MobiDB-lite"/>
    </source>
</evidence>
<evidence type="ECO:0000313" key="3">
    <source>
        <dbReference type="Proteomes" id="UP000619244"/>
    </source>
</evidence>
<comment type="caution">
    <text evidence="2">The sequence shown here is derived from an EMBL/GenBank/DDBJ whole genome shotgun (WGS) entry which is preliminary data.</text>
</comment>
<evidence type="ECO:0008006" key="4">
    <source>
        <dbReference type="Google" id="ProtNLM"/>
    </source>
</evidence>
<protein>
    <recommendedName>
        <fullName evidence="4">Septum formation-related domain-containing protein</fullName>
    </recommendedName>
</protein>
<keyword evidence="3" id="KW-1185">Reference proteome</keyword>
<dbReference type="Proteomes" id="UP000619244">
    <property type="component" value="Unassembled WGS sequence"/>
</dbReference>
<reference evidence="2" key="1">
    <citation type="journal article" date="2014" name="Int. J. Syst. Evol. Microbiol.">
        <title>Complete genome sequence of Corynebacterium casei LMG S-19264T (=DSM 44701T), isolated from a smear-ripened cheese.</title>
        <authorList>
            <consortium name="US DOE Joint Genome Institute (JGI-PGF)"/>
            <person name="Walter F."/>
            <person name="Albersmeier A."/>
            <person name="Kalinowski J."/>
            <person name="Ruckert C."/>
        </authorList>
    </citation>
    <scope>NUCLEOTIDE SEQUENCE</scope>
    <source>
        <strain evidence="2">JCM 4790</strain>
    </source>
</reference>
<dbReference type="AlphaFoldDB" id="A0A918NL15"/>
<reference evidence="2" key="2">
    <citation type="submission" date="2020-09" db="EMBL/GenBank/DDBJ databases">
        <authorList>
            <person name="Sun Q."/>
            <person name="Ohkuma M."/>
        </authorList>
    </citation>
    <scope>NUCLEOTIDE SEQUENCE</scope>
    <source>
        <strain evidence="2">JCM 4790</strain>
    </source>
</reference>
<evidence type="ECO:0000313" key="2">
    <source>
        <dbReference type="EMBL" id="GGX77754.1"/>
    </source>
</evidence>
<feature type="region of interest" description="Disordered" evidence="1">
    <location>
        <begin position="12"/>
        <end position="100"/>
    </location>
</feature>
<organism evidence="2 3">
    <name type="scientific">Streptomyces minutiscleroticus</name>
    <dbReference type="NCBI Taxonomy" id="68238"/>
    <lineage>
        <taxon>Bacteria</taxon>
        <taxon>Bacillati</taxon>
        <taxon>Actinomycetota</taxon>
        <taxon>Actinomycetes</taxon>
        <taxon>Kitasatosporales</taxon>
        <taxon>Streptomycetaceae</taxon>
        <taxon>Streptomyces</taxon>
    </lineage>
</organism>
<accession>A0A918NL15</accession>
<dbReference type="EMBL" id="BMVU01000015">
    <property type="protein sequence ID" value="GGX77754.1"/>
    <property type="molecule type" value="Genomic_DNA"/>
</dbReference>
<gene>
    <name evidence="2" type="ORF">GCM10010358_35160</name>
</gene>
<proteinExistence type="predicted"/>